<keyword evidence="2" id="KW-0614">Plasmid</keyword>
<evidence type="ECO:0000313" key="3">
    <source>
        <dbReference type="Proteomes" id="UP000006426"/>
    </source>
</evidence>
<protein>
    <submittedName>
        <fullName evidence="2">Uncharacterized protein</fullName>
    </submittedName>
</protein>
<dbReference type="AlphaFoldDB" id="A0AAD0M5Z6"/>
<dbReference type="InterPro" id="IPR038140">
    <property type="entry name" value="DotD_sf"/>
</dbReference>
<dbReference type="Proteomes" id="UP000006426">
    <property type="component" value="Plasmid pmppla107"/>
</dbReference>
<organism evidence="2 3">
    <name type="scientific">Pseudomonas amygdali pv. lachrymans str. M301315</name>
    <dbReference type="NCBI Taxonomy" id="629260"/>
    <lineage>
        <taxon>Bacteria</taxon>
        <taxon>Pseudomonadati</taxon>
        <taxon>Pseudomonadota</taxon>
        <taxon>Gammaproteobacteria</taxon>
        <taxon>Pseudomonadales</taxon>
        <taxon>Pseudomonadaceae</taxon>
        <taxon>Pseudomonas</taxon>
        <taxon>Pseudomonas amygdali</taxon>
    </lineage>
</organism>
<gene>
    <name evidence="2" type="ORF">PLA107_030175</name>
</gene>
<dbReference type="EMBL" id="CP031226">
    <property type="protein sequence ID" value="AXH59496.1"/>
    <property type="molecule type" value="Genomic_DNA"/>
</dbReference>
<feature type="chain" id="PRO_5042261432" evidence="1">
    <location>
        <begin position="30"/>
        <end position="177"/>
    </location>
</feature>
<accession>A0AAD0M5Z6</accession>
<geneLocation type="plasmid" evidence="3">
    <name>pmppla107</name>
</geneLocation>
<dbReference type="PROSITE" id="PS51257">
    <property type="entry name" value="PROKAR_LIPOPROTEIN"/>
    <property type="match status" value="1"/>
</dbReference>
<proteinExistence type="predicted"/>
<name>A0AAD0M5Z6_PSEAV</name>
<sequence>MSLKGDFMKRNLSLALTAISLSLALTGCASNQTARATSVQVTPPVNPIDELRSVAVEARDELRLLAKVNDAVNTPSLTKEQHAQRYFQSTYVPKGFERNSKFSYTGPATRAAEALALMAGYKFKGPSVRLANEPWVTINIDNQPLNDALRELGVQTGSSIRVEVLEKANVINVVYKQ</sequence>
<dbReference type="Gene3D" id="3.55.50.60">
    <property type="entry name" value="DotD protein"/>
    <property type="match status" value="1"/>
</dbReference>
<keyword evidence="1" id="KW-0732">Signal</keyword>
<evidence type="ECO:0000256" key="1">
    <source>
        <dbReference type="SAM" id="SignalP"/>
    </source>
</evidence>
<dbReference type="Pfam" id="PF16816">
    <property type="entry name" value="DotD"/>
    <property type="match status" value="1"/>
</dbReference>
<evidence type="ECO:0000313" key="2">
    <source>
        <dbReference type="EMBL" id="AXH59496.1"/>
    </source>
</evidence>
<reference evidence="2 3" key="1">
    <citation type="journal article" date="2011" name="PLoS Pathog.">
        <title>Dynamic evolution of pathogenicity revealed by sequencing and comparative genomics of 19 Pseudomonas syringae isolates.</title>
        <authorList>
            <person name="Baltrus D.A."/>
            <person name="Nishimura M.T."/>
            <person name="Romanchuk A."/>
            <person name="Chang J.H."/>
            <person name="Mukhtar M.S."/>
            <person name="Cherkis K."/>
            <person name="Roach J."/>
            <person name="Grant S.R."/>
            <person name="Jones C.D."/>
            <person name="Dangl J.L."/>
        </authorList>
    </citation>
    <scope>NUCLEOTIDE SEQUENCE [LARGE SCALE GENOMIC DNA]</scope>
    <source>
        <strain evidence="2 3">M301315</strain>
    </source>
</reference>
<feature type="signal peptide" evidence="1">
    <location>
        <begin position="1"/>
        <end position="29"/>
    </location>
</feature>
<dbReference type="InterPro" id="IPR031817">
    <property type="entry name" value="DotD"/>
</dbReference>